<evidence type="ECO:0000256" key="3">
    <source>
        <dbReference type="ARBA" id="ARBA00022574"/>
    </source>
</evidence>
<evidence type="ECO:0000256" key="4">
    <source>
        <dbReference type="ARBA" id="ARBA00022692"/>
    </source>
</evidence>
<sequence length="452" mass="49371">MSAARKPADGLLARVNFPLYAIEMLTSRHVLVAGGGGASKTGVANGFEIYEIYHDGEKYVADEVIRHETGPTVVMNCAVKNDEKRTLLMAGQESHCQMYLVNTIIDSGDYTGSTSPSSASSANKPESDGMRKRRSISQQRILPTVPAAPVLAPNVDPKKSDDGKPTPTGGQRKQIRFEIKTADSVQTDFTEAEPLQRVVRISPNGRLMATGGMDGHLRVWNFPKMTIASDIAAHTKEIDDLDFSPDSKHIVSIAKDGLGVIWSINPDKESKKLVWNPPANCRYLLKRCRYGLVEGQKDKFRLFTLANPFAKSGKAKGLLQQWDPEAGRLTAVVEIDESLAALAVRDDGRFVAIGTMFSGSVSIYIAFSMQRVLHVPNAHAMFVTGLEFLPVTNFNGPAITGDTEAAVLSISVDNRICVHSLPYRHSLPAWVTIIAIICILFLTFCFCSYVGL</sequence>
<dbReference type="InterPro" id="IPR011045">
    <property type="entry name" value="N2O_reductase_N"/>
</dbReference>
<dbReference type="GO" id="GO:0003400">
    <property type="term" value="P:regulation of COPII vesicle coating"/>
    <property type="evidence" value="ECO:0007669"/>
    <property type="project" value="TreeGrafter"/>
</dbReference>
<dbReference type="GO" id="GO:0005085">
    <property type="term" value="F:guanyl-nucleotide exchange factor activity"/>
    <property type="evidence" value="ECO:0007669"/>
    <property type="project" value="InterPro"/>
</dbReference>
<evidence type="ECO:0000256" key="12">
    <source>
        <dbReference type="SAM" id="MobiDB-lite"/>
    </source>
</evidence>
<evidence type="ECO:0000256" key="5">
    <source>
        <dbReference type="ARBA" id="ARBA00022737"/>
    </source>
</evidence>
<feature type="repeat" description="WD" evidence="11">
    <location>
        <begin position="199"/>
        <end position="221"/>
    </location>
</feature>
<dbReference type="AlphaFoldDB" id="A0A182QV26"/>
<feature type="transmembrane region" description="Helical" evidence="13">
    <location>
        <begin position="427"/>
        <end position="451"/>
    </location>
</feature>
<dbReference type="Proteomes" id="UP000075886">
    <property type="component" value="Unassembled WGS sequence"/>
</dbReference>
<dbReference type="PROSITE" id="PS50082">
    <property type="entry name" value="WD_REPEATS_2"/>
    <property type="match status" value="2"/>
</dbReference>
<evidence type="ECO:0000313" key="15">
    <source>
        <dbReference type="Proteomes" id="UP000075886"/>
    </source>
</evidence>
<reference evidence="15" key="1">
    <citation type="submission" date="2014-01" db="EMBL/GenBank/DDBJ databases">
        <title>The Genome Sequence of Anopheles farauti FAR1 (V2).</title>
        <authorList>
            <consortium name="The Broad Institute Genomics Platform"/>
            <person name="Neafsey D.E."/>
            <person name="Besansky N."/>
            <person name="Howell P."/>
            <person name="Walton C."/>
            <person name="Young S.K."/>
            <person name="Zeng Q."/>
            <person name="Gargeya S."/>
            <person name="Fitzgerald M."/>
            <person name="Haas B."/>
            <person name="Abouelleil A."/>
            <person name="Allen A.W."/>
            <person name="Alvarado L."/>
            <person name="Arachchi H.M."/>
            <person name="Berlin A.M."/>
            <person name="Chapman S.B."/>
            <person name="Gainer-Dewar J."/>
            <person name="Goldberg J."/>
            <person name="Griggs A."/>
            <person name="Gujja S."/>
            <person name="Hansen M."/>
            <person name="Howarth C."/>
            <person name="Imamovic A."/>
            <person name="Ireland A."/>
            <person name="Larimer J."/>
            <person name="McCowan C."/>
            <person name="Murphy C."/>
            <person name="Pearson M."/>
            <person name="Poon T.W."/>
            <person name="Priest M."/>
            <person name="Roberts A."/>
            <person name="Saif S."/>
            <person name="Shea T."/>
            <person name="Sisk P."/>
            <person name="Sykes S."/>
            <person name="Wortman J."/>
            <person name="Nusbaum C."/>
            <person name="Birren B."/>
        </authorList>
    </citation>
    <scope>NUCLEOTIDE SEQUENCE [LARGE SCALE GENOMIC DNA]</scope>
    <source>
        <strain evidence="15">FAR1</strain>
    </source>
</reference>
<dbReference type="SUPFAM" id="SSF50974">
    <property type="entry name" value="Nitrous oxide reductase, N-terminal domain"/>
    <property type="match status" value="1"/>
</dbReference>
<dbReference type="EnsemblMetazoa" id="AFAF017455-RA">
    <property type="protein sequence ID" value="AFAF017455-PA"/>
    <property type="gene ID" value="AFAF017455"/>
</dbReference>
<keyword evidence="9 13" id="KW-1133">Transmembrane helix</keyword>
<dbReference type="GO" id="GO:0005789">
    <property type="term" value="C:endoplasmic reticulum membrane"/>
    <property type="evidence" value="ECO:0007669"/>
    <property type="project" value="UniProtKB-SubCell"/>
</dbReference>
<dbReference type="EMBL" id="AXCN02000654">
    <property type="status" value="NOT_ANNOTATED_CDS"/>
    <property type="molecule type" value="Genomic_DNA"/>
</dbReference>
<dbReference type="PROSITE" id="PS50294">
    <property type="entry name" value="WD_REPEATS_REGION"/>
    <property type="match status" value="1"/>
</dbReference>
<keyword evidence="5" id="KW-0677">Repeat</keyword>
<dbReference type="InterPro" id="IPR036322">
    <property type="entry name" value="WD40_repeat_dom_sf"/>
</dbReference>
<keyword evidence="10 13" id="KW-0472">Membrane</keyword>
<dbReference type="GO" id="GO:0006888">
    <property type="term" value="P:endoplasmic reticulum to Golgi vesicle-mediated transport"/>
    <property type="evidence" value="ECO:0007669"/>
    <property type="project" value="TreeGrafter"/>
</dbReference>
<evidence type="ECO:0000256" key="7">
    <source>
        <dbReference type="ARBA" id="ARBA00022892"/>
    </source>
</evidence>
<dbReference type="InterPro" id="IPR045260">
    <property type="entry name" value="Sec12-like"/>
</dbReference>
<feature type="compositionally biased region" description="Low complexity" evidence="12">
    <location>
        <begin position="143"/>
        <end position="155"/>
    </location>
</feature>
<keyword evidence="6" id="KW-0256">Endoplasmic reticulum</keyword>
<dbReference type="PANTHER" id="PTHR23284:SF0">
    <property type="entry name" value="PROLACTIN REGULATORY ELEMENT-BINDING PROTEIN"/>
    <property type="match status" value="1"/>
</dbReference>
<feature type="compositionally biased region" description="Low complexity" evidence="12">
    <location>
        <begin position="113"/>
        <end position="122"/>
    </location>
</feature>
<dbReference type="SMART" id="SM00320">
    <property type="entry name" value="WD40"/>
    <property type="match status" value="3"/>
</dbReference>
<evidence type="ECO:0000256" key="1">
    <source>
        <dbReference type="ARBA" id="ARBA00004389"/>
    </source>
</evidence>
<dbReference type="GO" id="GO:0015031">
    <property type="term" value="P:protein transport"/>
    <property type="evidence" value="ECO:0007669"/>
    <property type="project" value="UniProtKB-KW"/>
</dbReference>
<keyword evidence="2" id="KW-0813">Transport</keyword>
<keyword evidence="8" id="KW-0653">Protein transport</keyword>
<evidence type="ECO:0000256" key="10">
    <source>
        <dbReference type="ARBA" id="ARBA00023136"/>
    </source>
</evidence>
<keyword evidence="7" id="KW-0931">ER-Golgi transport</keyword>
<dbReference type="InterPro" id="IPR015943">
    <property type="entry name" value="WD40/YVTN_repeat-like_dom_sf"/>
</dbReference>
<dbReference type="Pfam" id="PF00400">
    <property type="entry name" value="WD40"/>
    <property type="match status" value="2"/>
</dbReference>
<keyword evidence="3 11" id="KW-0853">WD repeat</keyword>
<dbReference type="Gene3D" id="2.130.10.10">
    <property type="entry name" value="YVTN repeat-like/Quinoprotein amine dehydrogenase"/>
    <property type="match status" value="1"/>
</dbReference>
<dbReference type="STRING" id="69004.A0A182QV26"/>
<reference evidence="14" key="2">
    <citation type="submission" date="2020-05" db="UniProtKB">
        <authorList>
            <consortium name="EnsemblMetazoa"/>
        </authorList>
    </citation>
    <scope>IDENTIFICATION</scope>
    <source>
        <strain evidence="14">FAR1</strain>
    </source>
</reference>
<dbReference type="PANTHER" id="PTHR23284">
    <property type="entry name" value="PROLACTIN REGULATORY ELEMENT BINDING PROTEIN"/>
    <property type="match status" value="1"/>
</dbReference>
<keyword evidence="4 13" id="KW-0812">Transmembrane</keyword>
<evidence type="ECO:0000256" key="11">
    <source>
        <dbReference type="PROSITE-ProRule" id="PRU00221"/>
    </source>
</evidence>
<keyword evidence="15" id="KW-1185">Reference proteome</keyword>
<evidence type="ECO:0000256" key="13">
    <source>
        <dbReference type="SAM" id="Phobius"/>
    </source>
</evidence>
<name>A0A182QV26_9DIPT</name>
<evidence type="ECO:0000256" key="9">
    <source>
        <dbReference type="ARBA" id="ARBA00022989"/>
    </source>
</evidence>
<dbReference type="SUPFAM" id="SSF50978">
    <property type="entry name" value="WD40 repeat-like"/>
    <property type="match status" value="1"/>
</dbReference>
<evidence type="ECO:0000256" key="2">
    <source>
        <dbReference type="ARBA" id="ARBA00022448"/>
    </source>
</evidence>
<organism evidence="14 15">
    <name type="scientific">Anopheles farauti</name>
    <dbReference type="NCBI Taxonomy" id="69004"/>
    <lineage>
        <taxon>Eukaryota</taxon>
        <taxon>Metazoa</taxon>
        <taxon>Ecdysozoa</taxon>
        <taxon>Arthropoda</taxon>
        <taxon>Hexapoda</taxon>
        <taxon>Insecta</taxon>
        <taxon>Pterygota</taxon>
        <taxon>Neoptera</taxon>
        <taxon>Endopterygota</taxon>
        <taxon>Diptera</taxon>
        <taxon>Nematocera</taxon>
        <taxon>Culicoidea</taxon>
        <taxon>Culicidae</taxon>
        <taxon>Anophelinae</taxon>
        <taxon>Anopheles</taxon>
    </lineage>
</organism>
<evidence type="ECO:0000313" key="14">
    <source>
        <dbReference type="EnsemblMetazoa" id="AFAF017455-PA"/>
    </source>
</evidence>
<dbReference type="VEuPathDB" id="VectorBase:AFAF017455"/>
<dbReference type="InterPro" id="IPR001680">
    <property type="entry name" value="WD40_rpt"/>
</dbReference>
<proteinExistence type="predicted"/>
<evidence type="ECO:0000256" key="8">
    <source>
        <dbReference type="ARBA" id="ARBA00022927"/>
    </source>
</evidence>
<feature type="repeat" description="WD" evidence="11">
    <location>
        <begin position="231"/>
        <end position="272"/>
    </location>
</feature>
<evidence type="ECO:0000256" key="6">
    <source>
        <dbReference type="ARBA" id="ARBA00022824"/>
    </source>
</evidence>
<feature type="region of interest" description="Disordered" evidence="12">
    <location>
        <begin position="111"/>
        <end position="176"/>
    </location>
</feature>
<comment type="subcellular location">
    <subcellularLocation>
        <location evidence="1">Endoplasmic reticulum membrane</location>
        <topology evidence="1">Single-pass membrane protein</topology>
    </subcellularLocation>
</comment>
<accession>A0A182QV26</accession>
<protein>
    <submittedName>
        <fullName evidence="14">Uncharacterized protein</fullName>
    </submittedName>
</protein>